<comment type="caution">
    <text evidence="1">The sequence shown here is derived from an EMBL/GenBank/DDBJ whole genome shotgun (WGS) entry which is preliminary data.</text>
</comment>
<organism evidence="1 2">
    <name type="scientific">Pristionchus mayeri</name>
    <dbReference type="NCBI Taxonomy" id="1317129"/>
    <lineage>
        <taxon>Eukaryota</taxon>
        <taxon>Metazoa</taxon>
        <taxon>Ecdysozoa</taxon>
        <taxon>Nematoda</taxon>
        <taxon>Chromadorea</taxon>
        <taxon>Rhabditida</taxon>
        <taxon>Rhabditina</taxon>
        <taxon>Diplogasteromorpha</taxon>
        <taxon>Diplogasteroidea</taxon>
        <taxon>Neodiplogasteridae</taxon>
        <taxon>Pristionchus</taxon>
    </lineage>
</organism>
<accession>A0AAN4ZPF4</accession>
<evidence type="ECO:0000313" key="2">
    <source>
        <dbReference type="Proteomes" id="UP001328107"/>
    </source>
</evidence>
<dbReference type="EMBL" id="BTRK01000003">
    <property type="protein sequence ID" value="GMR42671.1"/>
    <property type="molecule type" value="Genomic_DNA"/>
</dbReference>
<name>A0AAN4ZPF4_9BILA</name>
<sequence>MSMSQTWLFNSATDSPFRRARLLARERTFFPSARAFRSSVGGQASSDGPFFFSSSLSSTLVARTRFGGIL</sequence>
<gene>
    <name evidence="1" type="ORF">PMAYCL1PPCAC_12866</name>
</gene>
<proteinExistence type="predicted"/>
<dbReference type="Proteomes" id="UP001328107">
    <property type="component" value="Unassembled WGS sequence"/>
</dbReference>
<reference evidence="2" key="1">
    <citation type="submission" date="2022-10" db="EMBL/GenBank/DDBJ databases">
        <title>Genome assembly of Pristionchus species.</title>
        <authorList>
            <person name="Yoshida K."/>
            <person name="Sommer R.J."/>
        </authorList>
    </citation>
    <scope>NUCLEOTIDE SEQUENCE [LARGE SCALE GENOMIC DNA]</scope>
    <source>
        <strain evidence="2">RS5460</strain>
    </source>
</reference>
<evidence type="ECO:0000313" key="1">
    <source>
        <dbReference type="EMBL" id="GMR42671.1"/>
    </source>
</evidence>
<feature type="non-terminal residue" evidence="1">
    <location>
        <position position="70"/>
    </location>
</feature>
<protein>
    <submittedName>
        <fullName evidence="1">Uncharacterized protein</fullName>
    </submittedName>
</protein>
<keyword evidence="2" id="KW-1185">Reference proteome</keyword>
<dbReference type="AlphaFoldDB" id="A0AAN4ZPF4"/>